<dbReference type="SUPFAM" id="SSF52218">
    <property type="entry name" value="Flavoproteins"/>
    <property type="match status" value="1"/>
</dbReference>
<keyword evidence="4" id="KW-0560">Oxidoreductase</keyword>
<dbReference type="GO" id="GO:0016491">
    <property type="term" value="F:oxidoreductase activity"/>
    <property type="evidence" value="ECO:0007669"/>
    <property type="project" value="UniProtKB-KW"/>
</dbReference>
<gene>
    <name evidence="6" type="primary">msuE</name>
    <name evidence="6" type="ORF">H7F16_06060</name>
</gene>
<dbReference type="EMBL" id="JACLQD010000002">
    <property type="protein sequence ID" value="MBC2835064.1"/>
    <property type="molecule type" value="Genomic_DNA"/>
</dbReference>
<evidence type="ECO:0000256" key="4">
    <source>
        <dbReference type="ARBA" id="ARBA00023002"/>
    </source>
</evidence>
<evidence type="ECO:0000259" key="5">
    <source>
        <dbReference type="Pfam" id="PF03358"/>
    </source>
</evidence>
<sequence>MTSTIIGVSGNLDRPSKTRALVQTAVATAASRFEALGAVFDLADFGPSLGTARRAADLAPPARSALDVILSADALVVASPVYKGSYTGLFKHLFDLIDPEALRDKPVLLAATGGGDRHALVIEHQLRPLFGFFEARTLQTGVYASERDFVSGQPASSALTDRLERAVGQLSPYFTRRTQPEVFVLSA</sequence>
<dbReference type="AlphaFoldDB" id="A0A842I7L8"/>
<keyword evidence="7" id="KW-1185">Reference proteome</keyword>
<dbReference type="RefSeq" id="WP_185796696.1">
    <property type="nucleotide sequence ID" value="NZ_JACLQD010000002.1"/>
</dbReference>
<organism evidence="6 7">
    <name type="scientific">Paragemmobacter straminiformis</name>
    <dbReference type="NCBI Taxonomy" id="2045119"/>
    <lineage>
        <taxon>Bacteria</taxon>
        <taxon>Pseudomonadati</taxon>
        <taxon>Pseudomonadota</taxon>
        <taxon>Alphaproteobacteria</taxon>
        <taxon>Rhodobacterales</taxon>
        <taxon>Paracoccaceae</taxon>
        <taxon>Paragemmobacter</taxon>
    </lineage>
</organism>
<dbReference type="InterPro" id="IPR019912">
    <property type="entry name" value="FMN_Rdtase_MsuE-like"/>
</dbReference>
<dbReference type="PANTHER" id="PTHR43408:SF2">
    <property type="entry name" value="FMN REDUCTASE (NADPH)"/>
    <property type="match status" value="1"/>
</dbReference>
<evidence type="ECO:0000256" key="2">
    <source>
        <dbReference type="ARBA" id="ARBA00022630"/>
    </source>
</evidence>
<dbReference type="NCBIfam" id="TIGR03566">
    <property type="entry name" value="FMN_reduc_MsuE"/>
    <property type="match status" value="1"/>
</dbReference>
<proteinExistence type="inferred from homology"/>
<accession>A0A842I7L8</accession>
<keyword evidence="2" id="KW-0285">Flavoprotein</keyword>
<dbReference type="PANTHER" id="PTHR43408">
    <property type="entry name" value="FMN REDUCTASE (NADPH)"/>
    <property type="match status" value="1"/>
</dbReference>
<dbReference type="InterPro" id="IPR029039">
    <property type="entry name" value="Flavoprotein-like_sf"/>
</dbReference>
<dbReference type="InterPro" id="IPR051814">
    <property type="entry name" value="NAD(P)H-dep_FMN_reductase"/>
</dbReference>
<name>A0A842I7L8_9RHOB</name>
<evidence type="ECO:0000313" key="7">
    <source>
        <dbReference type="Proteomes" id="UP000555411"/>
    </source>
</evidence>
<dbReference type="Gene3D" id="3.40.50.360">
    <property type="match status" value="1"/>
</dbReference>
<evidence type="ECO:0000313" key="6">
    <source>
        <dbReference type="EMBL" id="MBC2835064.1"/>
    </source>
</evidence>
<dbReference type="Proteomes" id="UP000555411">
    <property type="component" value="Unassembled WGS sequence"/>
</dbReference>
<dbReference type="InterPro" id="IPR005025">
    <property type="entry name" value="FMN_Rdtase-like_dom"/>
</dbReference>
<feature type="domain" description="NADPH-dependent FMN reductase-like" evidence="5">
    <location>
        <begin position="4"/>
        <end position="146"/>
    </location>
</feature>
<protein>
    <submittedName>
        <fullName evidence="6">FMN reductase</fullName>
    </submittedName>
</protein>
<evidence type="ECO:0000256" key="3">
    <source>
        <dbReference type="ARBA" id="ARBA00022643"/>
    </source>
</evidence>
<dbReference type="Pfam" id="PF03358">
    <property type="entry name" value="FMN_red"/>
    <property type="match status" value="1"/>
</dbReference>
<keyword evidence="3" id="KW-0288">FMN</keyword>
<reference evidence="6 7" key="1">
    <citation type="journal article" date="2017" name="Int. J. Syst. Evol. Microbiol.">
        <title>Gemmobacter straminiformis sp. nov., isolated from an artificial fountain.</title>
        <authorList>
            <person name="Kang J.Y."/>
            <person name="Kim M.J."/>
            <person name="Chun J."/>
            <person name="Son K.P."/>
            <person name="Jahng K.Y."/>
        </authorList>
    </citation>
    <scope>NUCLEOTIDE SEQUENCE [LARGE SCALE GENOMIC DNA]</scope>
    <source>
        <strain evidence="6 7">CAM-8</strain>
    </source>
</reference>
<evidence type="ECO:0000256" key="1">
    <source>
        <dbReference type="ARBA" id="ARBA00005990"/>
    </source>
</evidence>
<comment type="caution">
    <text evidence="6">The sequence shown here is derived from an EMBL/GenBank/DDBJ whole genome shotgun (WGS) entry which is preliminary data.</text>
</comment>
<comment type="similarity">
    <text evidence="1">Belongs to the SsuE family.</text>
</comment>